<reference evidence="3" key="1">
    <citation type="submission" date="2015-05" db="EMBL/GenBank/DDBJ databases">
        <authorList>
            <person name="Fogelqvist Johan"/>
        </authorList>
    </citation>
    <scope>NUCLEOTIDE SEQUENCE [LARGE SCALE GENOMIC DNA]</scope>
</reference>
<feature type="non-terminal residue" evidence="2">
    <location>
        <position position="1"/>
    </location>
</feature>
<sequence length="51" mass="5243">KPASSSSAPALPPDATFPTGLAWTSSRAWSTTPRSGPTKRSTSRISAVLSL</sequence>
<protein>
    <submittedName>
        <fullName evidence="2">Uncharacterized protein</fullName>
    </submittedName>
</protein>
<feature type="non-terminal residue" evidence="2">
    <location>
        <position position="51"/>
    </location>
</feature>
<accession>A0A0G4KGJ4</accession>
<dbReference type="EMBL" id="CVQI01000327">
    <property type="protein sequence ID" value="CRJ94471.1"/>
    <property type="molecule type" value="Genomic_DNA"/>
</dbReference>
<evidence type="ECO:0000256" key="1">
    <source>
        <dbReference type="SAM" id="MobiDB-lite"/>
    </source>
</evidence>
<evidence type="ECO:0000313" key="3">
    <source>
        <dbReference type="Proteomes" id="UP000045706"/>
    </source>
</evidence>
<evidence type="ECO:0000313" key="2">
    <source>
        <dbReference type="EMBL" id="CRJ94471.1"/>
    </source>
</evidence>
<proteinExistence type="predicted"/>
<name>A0A0G4KGJ4_VERLO</name>
<organism evidence="2 3">
    <name type="scientific">Verticillium longisporum</name>
    <name type="common">Verticillium dahliae var. longisporum</name>
    <dbReference type="NCBI Taxonomy" id="100787"/>
    <lineage>
        <taxon>Eukaryota</taxon>
        <taxon>Fungi</taxon>
        <taxon>Dikarya</taxon>
        <taxon>Ascomycota</taxon>
        <taxon>Pezizomycotina</taxon>
        <taxon>Sordariomycetes</taxon>
        <taxon>Hypocreomycetidae</taxon>
        <taxon>Glomerellales</taxon>
        <taxon>Plectosphaerellaceae</taxon>
        <taxon>Verticillium</taxon>
    </lineage>
</organism>
<gene>
    <name evidence="2" type="ORF">BN1723_020803</name>
</gene>
<feature type="compositionally biased region" description="Polar residues" evidence="1">
    <location>
        <begin position="26"/>
        <end position="45"/>
    </location>
</feature>
<feature type="region of interest" description="Disordered" evidence="1">
    <location>
        <begin position="26"/>
        <end position="51"/>
    </location>
</feature>
<dbReference type="Proteomes" id="UP000045706">
    <property type="component" value="Unassembled WGS sequence"/>
</dbReference>
<dbReference type="AlphaFoldDB" id="A0A0G4KGJ4"/>